<dbReference type="SUPFAM" id="SSF52833">
    <property type="entry name" value="Thioredoxin-like"/>
    <property type="match status" value="1"/>
</dbReference>
<dbReference type="InterPro" id="IPR036249">
    <property type="entry name" value="Thioredoxin-like_sf"/>
</dbReference>
<evidence type="ECO:0000313" key="2">
    <source>
        <dbReference type="EMBL" id="AGO97171.1"/>
    </source>
</evidence>
<feature type="region of interest" description="Disordered" evidence="1">
    <location>
        <begin position="224"/>
        <end position="247"/>
    </location>
</feature>
<accession>S4WJ04</accession>
<dbReference type="AlphaFoldDB" id="S4WJ04"/>
<evidence type="ECO:0008006" key="3">
    <source>
        <dbReference type="Google" id="ProtNLM"/>
    </source>
</evidence>
<organism evidence="2">
    <name type="scientific">Streptomyces sp. CNT-179</name>
    <dbReference type="NCBI Taxonomy" id="1338663"/>
    <lineage>
        <taxon>Bacteria</taxon>
        <taxon>Bacillati</taxon>
        <taxon>Actinomycetota</taxon>
        <taxon>Actinomycetes</taxon>
        <taxon>Kitasatosporales</taxon>
        <taxon>Streptomycetaceae</taxon>
        <taxon>Streptomyces</taxon>
    </lineage>
</organism>
<reference evidence="2" key="1">
    <citation type="journal article" date="2013" name="J. Am. Chem. Soc.">
        <title>Structures and comparative characterization of biosynthetic gene clusters for cyanosporasides, enediyne-derived natural products from marine actinomycetes.</title>
        <authorList>
            <person name="Lane A.L."/>
            <person name="Nam S.J."/>
            <person name="Fukuda T."/>
            <person name="Yamanaka K."/>
            <person name="Kauffman C.A."/>
            <person name="Jensen P.R."/>
            <person name="Fenical W."/>
            <person name="Moore B.S."/>
        </authorList>
    </citation>
    <scope>NUCLEOTIDE SEQUENCE</scope>
    <source>
        <strain evidence="2">CNT-179</strain>
    </source>
</reference>
<proteinExistence type="predicted"/>
<dbReference type="Pfam" id="PF05988">
    <property type="entry name" value="DUF899"/>
    <property type="match status" value="1"/>
</dbReference>
<evidence type="ECO:0000256" key="1">
    <source>
        <dbReference type="SAM" id="MobiDB-lite"/>
    </source>
</evidence>
<dbReference type="InterPro" id="IPR010296">
    <property type="entry name" value="DUF899_thioredox"/>
</dbReference>
<name>S4WJ04_9ACTN</name>
<dbReference type="EMBL" id="KC863954">
    <property type="protein sequence ID" value="AGO97171.1"/>
    <property type="molecule type" value="Genomic_DNA"/>
</dbReference>
<sequence>MMALPKIVSREEWLTTHHEFQLKERETMKARDALNAARRELPMVEIDKEYVLDGPSGKASLLDLFEGRRQLIVYHFMFHPDWDAGCPACSFLVDHFPHFAHLNQRDTTVAVVSRAPLAKLRAYRERMGWDFTWYSSGNSEFNYDFHATLDDEKAPVWYNFKDRETLMKEGLTEFKGMEVPAVSVFLRDGDRVFHTYSTYARGTEVFDSTFHLLDLTALGRQEEWEEPHDRYTDPVRPIRRHDEYGSE</sequence>
<protein>
    <recommendedName>
        <fullName evidence="3">DUF899 domain-containing protein</fullName>
    </recommendedName>
</protein>